<feature type="transmembrane region" description="Helical" evidence="7">
    <location>
        <begin position="159"/>
        <end position="179"/>
    </location>
</feature>
<keyword evidence="4" id="KW-0418">Kinase</keyword>
<dbReference type="PANTHER" id="PTHR24421">
    <property type="entry name" value="NITRATE/NITRITE SENSOR PROTEIN NARX-RELATED"/>
    <property type="match status" value="1"/>
</dbReference>
<evidence type="ECO:0000256" key="1">
    <source>
        <dbReference type="ARBA" id="ARBA00004370"/>
    </source>
</evidence>
<dbReference type="InterPro" id="IPR003660">
    <property type="entry name" value="HAMP_dom"/>
</dbReference>
<proteinExistence type="predicted"/>
<evidence type="ECO:0000313" key="10">
    <source>
        <dbReference type="EMBL" id="MFG1371958.1"/>
    </source>
</evidence>
<dbReference type="InterPro" id="IPR003594">
    <property type="entry name" value="HATPase_dom"/>
</dbReference>
<dbReference type="InterPro" id="IPR011712">
    <property type="entry name" value="Sig_transdc_His_kin_sub3_dim/P"/>
</dbReference>
<dbReference type="PANTHER" id="PTHR24421:SF58">
    <property type="entry name" value="SIGNAL TRANSDUCTION HISTIDINE-PROTEIN KINASE_PHOSPHATASE UHPB"/>
    <property type="match status" value="1"/>
</dbReference>
<evidence type="ECO:0000256" key="4">
    <source>
        <dbReference type="ARBA" id="ARBA00022777"/>
    </source>
</evidence>
<dbReference type="RefSeq" id="WP_393991875.1">
    <property type="nucleotide sequence ID" value="NZ_JBAFVH010000003.1"/>
</dbReference>
<keyword evidence="2" id="KW-0597">Phosphoprotein</keyword>
<keyword evidence="8" id="KW-0732">Signal</keyword>
<accession>A0ABW6ZW48</accession>
<evidence type="ECO:0000256" key="5">
    <source>
        <dbReference type="ARBA" id="ARBA00023012"/>
    </source>
</evidence>
<keyword evidence="6" id="KW-0175">Coiled coil</keyword>
<dbReference type="SUPFAM" id="SSF55874">
    <property type="entry name" value="ATPase domain of HSP90 chaperone/DNA topoisomerase II/histidine kinase"/>
    <property type="match status" value="1"/>
</dbReference>
<keyword evidence="7" id="KW-0472">Membrane</keyword>
<dbReference type="Gene3D" id="3.30.565.10">
    <property type="entry name" value="Histidine kinase-like ATPase, C-terminal domain"/>
    <property type="match status" value="1"/>
</dbReference>
<name>A0ABW6ZW48_9HYPH</name>
<organism evidence="10 11">
    <name type="scientific">Xanthobacter oligotrophicus</name>
    <dbReference type="NCBI Taxonomy" id="2607286"/>
    <lineage>
        <taxon>Bacteria</taxon>
        <taxon>Pseudomonadati</taxon>
        <taxon>Pseudomonadota</taxon>
        <taxon>Alphaproteobacteria</taxon>
        <taxon>Hyphomicrobiales</taxon>
        <taxon>Xanthobacteraceae</taxon>
        <taxon>Xanthobacter</taxon>
    </lineage>
</organism>
<dbReference type="PROSITE" id="PS50885">
    <property type="entry name" value="HAMP"/>
    <property type="match status" value="1"/>
</dbReference>
<gene>
    <name evidence="10" type="ORF">V5F32_07275</name>
</gene>
<dbReference type="SMART" id="SM00387">
    <property type="entry name" value="HATPase_c"/>
    <property type="match status" value="1"/>
</dbReference>
<feature type="coiled-coil region" evidence="6">
    <location>
        <begin position="212"/>
        <end position="246"/>
    </location>
</feature>
<dbReference type="InterPro" id="IPR050482">
    <property type="entry name" value="Sensor_HK_TwoCompSys"/>
</dbReference>
<keyword evidence="3" id="KW-0808">Transferase</keyword>
<feature type="signal peptide" evidence="8">
    <location>
        <begin position="1"/>
        <end position="20"/>
    </location>
</feature>
<comment type="caution">
    <text evidence="10">The sequence shown here is derived from an EMBL/GenBank/DDBJ whole genome shotgun (WGS) entry which is preliminary data.</text>
</comment>
<dbReference type="Pfam" id="PF16448">
    <property type="entry name" value="LapD_MoxY_N"/>
    <property type="match status" value="1"/>
</dbReference>
<evidence type="ECO:0000256" key="2">
    <source>
        <dbReference type="ARBA" id="ARBA00022553"/>
    </source>
</evidence>
<evidence type="ECO:0000259" key="9">
    <source>
        <dbReference type="PROSITE" id="PS50885"/>
    </source>
</evidence>
<evidence type="ECO:0000256" key="7">
    <source>
        <dbReference type="SAM" id="Phobius"/>
    </source>
</evidence>
<feature type="domain" description="HAMP" evidence="9">
    <location>
        <begin position="179"/>
        <end position="231"/>
    </location>
</feature>
<protein>
    <submittedName>
        <fullName evidence="10">ATP-binding protein</fullName>
    </submittedName>
</protein>
<sequence length="463" mass="49422">MRVRVLGVVLAINAAAAVVAGAVVVHNARVAAAREMTASVEMAERMVRESAERMAEVPGGAASTAGEVAGWPVHLRHLRHVRIVIEDAQGRPIPLDPPQSAEQKDAEGGAPAWFARLVGVSEVARDIEVHANGMPFARVRVAGVPDDEVDEVWEDVTDFAVVAIAVNAAILLALSLALGRVRSDLGQFRSALGELEQNRFSCRVDLPRTRELAEVAERFNALAAALDAAREDNACLNARLVSLQEDERRQLSRELHDELGPLMFGLKASAQSLQNLAAAAPPEVAGRIAARTSALVGIVERMQLANRRLLRKIRPAALEHVALCDVLSNLLADFGQHDGARRFLFEPGTLADHYGPALDATLYRCVQEAVTNALRHGDAHTVHVALTLTDGVKPRLRLVVTDDGCGPPATVAEGLGLTGMRERVRALGGTCRLLASPTGGACLVVEIPVAGDRPPANLERSRT</sequence>
<reference evidence="10 11" key="1">
    <citation type="submission" date="2024-02" db="EMBL/GenBank/DDBJ databases">
        <title>Expansion and revision of Xanthobacter and proposal of Roseixanthobacter gen. nov.</title>
        <authorList>
            <person name="Soltysiak M.P.M."/>
            <person name="Jalihal A."/>
            <person name="Ory A."/>
            <person name="Chrisophersen C."/>
            <person name="Lee A.D."/>
            <person name="Boulton J."/>
            <person name="Springer M."/>
        </authorList>
    </citation>
    <scope>NUCLEOTIDE SEQUENCE [LARGE SCALE GENOMIC DNA]</scope>
    <source>
        <strain evidence="10 11">23A</strain>
    </source>
</reference>
<comment type="subcellular location">
    <subcellularLocation>
        <location evidence="1">Membrane</location>
    </subcellularLocation>
</comment>
<dbReference type="Pfam" id="PF07730">
    <property type="entry name" value="HisKA_3"/>
    <property type="match status" value="1"/>
</dbReference>
<dbReference type="InterPro" id="IPR032244">
    <property type="entry name" value="LapD_MoxY_N"/>
</dbReference>
<dbReference type="GO" id="GO:0005524">
    <property type="term" value="F:ATP binding"/>
    <property type="evidence" value="ECO:0007669"/>
    <property type="project" value="UniProtKB-KW"/>
</dbReference>
<evidence type="ECO:0000313" key="11">
    <source>
        <dbReference type="Proteomes" id="UP001604002"/>
    </source>
</evidence>
<dbReference type="Pfam" id="PF02518">
    <property type="entry name" value="HATPase_c"/>
    <property type="match status" value="1"/>
</dbReference>
<dbReference type="Proteomes" id="UP001604002">
    <property type="component" value="Unassembled WGS sequence"/>
</dbReference>
<dbReference type="Gene3D" id="1.20.5.1930">
    <property type="match status" value="1"/>
</dbReference>
<feature type="chain" id="PRO_5046048435" evidence="8">
    <location>
        <begin position="21"/>
        <end position="463"/>
    </location>
</feature>
<keyword evidence="10" id="KW-0067">ATP-binding</keyword>
<keyword evidence="7" id="KW-1133">Transmembrane helix</keyword>
<dbReference type="EMBL" id="JBAFVH010000003">
    <property type="protein sequence ID" value="MFG1371958.1"/>
    <property type="molecule type" value="Genomic_DNA"/>
</dbReference>
<keyword evidence="7" id="KW-0812">Transmembrane</keyword>
<keyword evidence="5" id="KW-0902">Two-component regulatory system</keyword>
<keyword evidence="11" id="KW-1185">Reference proteome</keyword>
<keyword evidence="10" id="KW-0547">Nucleotide-binding</keyword>
<evidence type="ECO:0000256" key="3">
    <source>
        <dbReference type="ARBA" id="ARBA00022679"/>
    </source>
</evidence>
<dbReference type="InterPro" id="IPR036890">
    <property type="entry name" value="HATPase_C_sf"/>
</dbReference>
<evidence type="ECO:0000256" key="6">
    <source>
        <dbReference type="SAM" id="Coils"/>
    </source>
</evidence>
<evidence type="ECO:0000256" key="8">
    <source>
        <dbReference type="SAM" id="SignalP"/>
    </source>
</evidence>
<dbReference type="CDD" id="cd16917">
    <property type="entry name" value="HATPase_UhpB-NarQ-NarX-like"/>
    <property type="match status" value="1"/>
</dbReference>